<sequence length="740" mass="83518">MTIKKDYTFFAHSKKDCPLSEWQPLDRHLENVAHQAGLFASAFGASSWARLVGMWHDLGKFSPAFQTYIRQSNEAHIEGKPGRVDHSTAGALHSVERFGKIGRIFAYCISGHHAGLPDWQSESSPRSSLSWRLNQQELLHAARDGNISDGISNQGIPSEKSKSGTTISRSFWLRMLFSCLVDADFLDTESFMDQERSQLRTGYPELAVLEPVFAQYMSKKLANSPDTSVNRIRAEVLQACQQRALDPPGLFTLTVPTGGGKTLSSMAFALQHAIAHAKRRIIYVIPYTSIIEQTADQFRDIFADAVLEHHSNLEVSAVEEESARSRLACENWDAPVIVTTTVQFFESLFASRPSRCRKLHNIVNSVVVLDEVQLLPTDFLKPLLEVIRELQRNYGVTFVLSTATQPAFGPQKSLDFNFAGLSGLCEIVPASFNLHKRLQRTRVEVMDRFAVPLSWDRLADCLKTHESVLCIVNRRDDARTLWEKLPPGAFHLSALMCGAHRSNRIAAIKKSLDAGKPTRVVSTQLVEAGVDLDFPVVYRALAGLDSVAQAAGRCNREGVLERGLVYVFQPESRIPAGYLRQAAEIGRQLLLQGGEDPFAPRLFEQFFRLLYWTQGDRLDKENILELLGNDPELRISFRTAAEKFRLIDEKTYSPVLVSYQEGKNLLEKLRQQGPKRQLLRRAQRYVVNLPRHTHDRLVHEGAIEEVHPGMYVQGYDNLYDDDLGFCADRFWVREPDELII</sequence>
<keyword evidence="7" id="KW-0347">Helicase</keyword>
<dbReference type="GO" id="GO:0004519">
    <property type="term" value="F:endonuclease activity"/>
    <property type="evidence" value="ECO:0007669"/>
    <property type="project" value="UniProtKB-KW"/>
</dbReference>
<dbReference type="InterPro" id="IPR011545">
    <property type="entry name" value="DEAD/DEAH_box_helicase_dom"/>
</dbReference>
<dbReference type="CDD" id="cd09641">
    <property type="entry name" value="Cas3''_I"/>
    <property type="match status" value="1"/>
</dbReference>
<dbReference type="PANTHER" id="PTHR47962">
    <property type="entry name" value="ATP-DEPENDENT HELICASE LHR-RELATED-RELATED"/>
    <property type="match status" value="1"/>
</dbReference>
<evidence type="ECO:0000313" key="12">
    <source>
        <dbReference type="EMBL" id="QQG66163.1"/>
    </source>
</evidence>
<dbReference type="InterPro" id="IPR054712">
    <property type="entry name" value="Cas3-like_dom"/>
</dbReference>
<evidence type="ECO:0000259" key="10">
    <source>
        <dbReference type="PROSITE" id="PS51192"/>
    </source>
</evidence>
<evidence type="ECO:0000256" key="3">
    <source>
        <dbReference type="ARBA" id="ARBA00022722"/>
    </source>
</evidence>
<evidence type="ECO:0000256" key="9">
    <source>
        <dbReference type="ARBA" id="ARBA00023118"/>
    </source>
</evidence>
<keyword evidence="12" id="KW-0255">Endonuclease</keyword>
<comment type="similarity">
    <text evidence="2">In the central section; belongs to the CRISPR-associated helicase Cas3 family.</text>
</comment>
<comment type="similarity">
    <text evidence="1">In the N-terminal section; belongs to the CRISPR-associated nuclease Cas3-HD family.</text>
</comment>
<dbReference type="Proteomes" id="UP000596092">
    <property type="component" value="Chromosome"/>
</dbReference>
<dbReference type="InterPro" id="IPR006483">
    <property type="entry name" value="CRISPR-assoc_Cas3_HD"/>
</dbReference>
<evidence type="ECO:0000256" key="1">
    <source>
        <dbReference type="ARBA" id="ARBA00006847"/>
    </source>
</evidence>
<dbReference type="Gene3D" id="3.40.50.300">
    <property type="entry name" value="P-loop containing nucleotide triphosphate hydrolases"/>
    <property type="match status" value="2"/>
</dbReference>
<evidence type="ECO:0000256" key="7">
    <source>
        <dbReference type="ARBA" id="ARBA00022806"/>
    </source>
</evidence>
<dbReference type="InterPro" id="IPR052511">
    <property type="entry name" value="ATP-dep_Helicase"/>
</dbReference>
<dbReference type="Pfam" id="PF00270">
    <property type="entry name" value="DEAD"/>
    <property type="match status" value="1"/>
</dbReference>
<dbReference type="Gene3D" id="1.10.3210.30">
    <property type="match status" value="1"/>
</dbReference>
<gene>
    <name evidence="12" type="ORF">HP555_09955</name>
</gene>
<dbReference type="GO" id="GO:0003677">
    <property type="term" value="F:DNA binding"/>
    <property type="evidence" value="ECO:0007669"/>
    <property type="project" value="TreeGrafter"/>
</dbReference>
<feature type="domain" description="HD Cas3-type" evidence="11">
    <location>
        <begin position="18"/>
        <end position="186"/>
    </location>
</feature>
<dbReference type="GO" id="GO:0046872">
    <property type="term" value="F:metal ion binding"/>
    <property type="evidence" value="ECO:0007669"/>
    <property type="project" value="UniProtKB-KW"/>
</dbReference>
<keyword evidence="6" id="KW-0378">Hydrolase</keyword>
<evidence type="ECO:0000313" key="13">
    <source>
        <dbReference type="Proteomes" id="UP000596092"/>
    </source>
</evidence>
<dbReference type="GO" id="GO:0016887">
    <property type="term" value="F:ATP hydrolysis activity"/>
    <property type="evidence" value="ECO:0007669"/>
    <property type="project" value="TreeGrafter"/>
</dbReference>
<keyword evidence="4" id="KW-0479">Metal-binding</keyword>
<dbReference type="KEGG" id="dog:HP555_09955"/>
<dbReference type="PANTHER" id="PTHR47962:SF5">
    <property type="entry name" value="ATP-DEPENDENT HELICASE LHR-RELATED"/>
    <property type="match status" value="1"/>
</dbReference>
<evidence type="ECO:0000256" key="5">
    <source>
        <dbReference type="ARBA" id="ARBA00022741"/>
    </source>
</evidence>
<accession>A0A7T5VE00</accession>
<evidence type="ECO:0000259" key="11">
    <source>
        <dbReference type="PROSITE" id="PS51643"/>
    </source>
</evidence>
<dbReference type="Pfam" id="PF18019">
    <property type="entry name" value="Cas3_HD"/>
    <property type="match status" value="1"/>
</dbReference>
<keyword evidence="13" id="KW-1185">Reference proteome</keyword>
<dbReference type="RefSeq" id="WP_199262037.1">
    <property type="nucleotide sequence ID" value="NZ_CP054140.1"/>
</dbReference>
<dbReference type="InterPro" id="IPR006474">
    <property type="entry name" value="Helicase_Cas3_CRISPR-ass_core"/>
</dbReference>
<keyword evidence="3" id="KW-0540">Nuclease</keyword>
<dbReference type="AlphaFoldDB" id="A0A7T5VE00"/>
<dbReference type="SUPFAM" id="SSF52540">
    <property type="entry name" value="P-loop containing nucleoside triphosphate hydrolases"/>
    <property type="match status" value="1"/>
</dbReference>
<dbReference type="EMBL" id="CP054140">
    <property type="protein sequence ID" value="QQG66163.1"/>
    <property type="molecule type" value="Genomic_DNA"/>
</dbReference>
<evidence type="ECO:0000256" key="8">
    <source>
        <dbReference type="ARBA" id="ARBA00022840"/>
    </source>
</evidence>
<dbReference type="PROSITE" id="PS51192">
    <property type="entry name" value="HELICASE_ATP_BIND_1"/>
    <property type="match status" value="1"/>
</dbReference>
<dbReference type="NCBIfam" id="TIGR01596">
    <property type="entry name" value="cas3_HD"/>
    <property type="match status" value="1"/>
</dbReference>
<dbReference type="Pfam" id="PF22590">
    <property type="entry name" value="Cas3-like_C_2"/>
    <property type="match status" value="1"/>
</dbReference>
<keyword evidence="8" id="KW-0067">ATP-binding</keyword>
<dbReference type="SUPFAM" id="SSF109604">
    <property type="entry name" value="HD-domain/PDEase-like"/>
    <property type="match status" value="1"/>
</dbReference>
<protein>
    <submittedName>
        <fullName evidence="12">CRISPR-associated endonuclease Cas3</fullName>
    </submittedName>
</protein>
<dbReference type="SMART" id="SM00487">
    <property type="entry name" value="DEXDc"/>
    <property type="match status" value="1"/>
</dbReference>
<evidence type="ECO:0000256" key="4">
    <source>
        <dbReference type="ARBA" id="ARBA00022723"/>
    </source>
</evidence>
<dbReference type="InterPro" id="IPR027417">
    <property type="entry name" value="P-loop_NTPase"/>
</dbReference>
<dbReference type="NCBIfam" id="TIGR01587">
    <property type="entry name" value="cas3_core"/>
    <property type="match status" value="1"/>
</dbReference>
<dbReference type="InterPro" id="IPR038257">
    <property type="entry name" value="CRISPR-assoc_Cas3_HD_sf"/>
</dbReference>
<evidence type="ECO:0000256" key="2">
    <source>
        <dbReference type="ARBA" id="ARBA00009046"/>
    </source>
</evidence>
<keyword evidence="5" id="KW-0547">Nucleotide-binding</keyword>
<dbReference type="GO" id="GO:0005524">
    <property type="term" value="F:ATP binding"/>
    <property type="evidence" value="ECO:0007669"/>
    <property type="project" value="UniProtKB-KW"/>
</dbReference>
<evidence type="ECO:0000256" key="6">
    <source>
        <dbReference type="ARBA" id="ARBA00022801"/>
    </source>
</evidence>
<name>A0A7T5VE00_9BACT</name>
<dbReference type="CDD" id="cd17930">
    <property type="entry name" value="DEXHc_cas3"/>
    <property type="match status" value="1"/>
</dbReference>
<feature type="domain" description="Helicase ATP-binding" evidence="10">
    <location>
        <begin position="242"/>
        <end position="423"/>
    </location>
</feature>
<dbReference type="GO" id="GO:0004386">
    <property type="term" value="F:helicase activity"/>
    <property type="evidence" value="ECO:0007669"/>
    <property type="project" value="UniProtKB-KW"/>
</dbReference>
<organism evidence="12 13">
    <name type="scientific">Desulfobulbus oligotrophicus</name>
    <dbReference type="NCBI Taxonomy" id="1909699"/>
    <lineage>
        <taxon>Bacteria</taxon>
        <taxon>Pseudomonadati</taxon>
        <taxon>Thermodesulfobacteriota</taxon>
        <taxon>Desulfobulbia</taxon>
        <taxon>Desulfobulbales</taxon>
        <taxon>Desulfobulbaceae</taxon>
        <taxon>Desulfobulbus</taxon>
    </lineage>
</organism>
<keyword evidence="9" id="KW-0051">Antiviral defense</keyword>
<reference evidence="12 13" key="1">
    <citation type="submission" date="2020-05" db="EMBL/GenBank/DDBJ databases">
        <title>Complete genome of Desulfobulbus oligotrophicus.</title>
        <authorList>
            <person name="Podar M."/>
        </authorList>
    </citation>
    <scope>NUCLEOTIDE SEQUENCE [LARGE SCALE GENOMIC DNA]</scope>
    <source>
        <strain evidence="12 13">Prop6</strain>
    </source>
</reference>
<dbReference type="GO" id="GO:0051607">
    <property type="term" value="P:defense response to virus"/>
    <property type="evidence" value="ECO:0007669"/>
    <property type="project" value="UniProtKB-KW"/>
</dbReference>
<proteinExistence type="inferred from homology"/>
<dbReference type="InterPro" id="IPR014001">
    <property type="entry name" value="Helicase_ATP-bd"/>
</dbReference>
<dbReference type="PROSITE" id="PS51643">
    <property type="entry name" value="HD_CAS3"/>
    <property type="match status" value="1"/>
</dbReference>